<evidence type="ECO:0000256" key="1">
    <source>
        <dbReference type="ARBA" id="ARBA00023125"/>
    </source>
</evidence>
<gene>
    <name evidence="3" type="ORF">GCM10011510_17760</name>
</gene>
<dbReference type="Gene3D" id="1.10.260.40">
    <property type="entry name" value="lambda repressor-like DNA-binding domains"/>
    <property type="match status" value="1"/>
</dbReference>
<comment type="caution">
    <text evidence="3">The sequence shown here is derived from an EMBL/GenBank/DDBJ whole genome shotgun (WGS) entry which is preliminary data.</text>
</comment>
<evidence type="ECO:0000313" key="3">
    <source>
        <dbReference type="EMBL" id="GGE36846.1"/>
    </source>
</evidence>
<accession>A0A917EHU5</accession>
<dbReference type="PROSITE" id="PS50943">
    <property type="entry name" value="HTH_CROC1"/>
    <property type="match status" value="1"/>
</dbReference>
<dbReference type="GO" id="GO:0003677">
    <property type="term" value="F:DNA binding"/>
    <property type="evidence" value="ECO:0007669"/>
    <property type="project" value="UniProtKB-KW"/>
</dbReference>
<evidence type="ECO:0000259" key="2">
    <source>
        <dbReference type="PROSITE" id="PS50943"/>
    </source>
</evidence>
<dbReference type="PANTHER" id="PTHR46558">
    <property type="entry name" value="TRACRIPTIONAL REGULATORY PROTEIN-RELATED-RELATED"/>
    <property type="match status" value="1"/>
</dbReference>
<feature type="domain" description="HTH cro/C1-type" evidence="2">
    <location>
        <begin position="10"/>
        <end position="64"/>
    </location>
</feature>
<protein>
    <recommendedName>
        <fullName evidence="2">HTH cro/C1-type domain-containing protein</fullName>
    </recommendedName>
</protein>
<dbReference type="SMART" id="SM00530">
    <property type="entry name" value="HTH_XRE"/>
    <property type="match status" value="1"/>
</dbReference>
<dbReference type="CDD" id="cd00093">
    <property type="entry name" value="HTH_XRE"/>
    <property type="match status" value="1"/>
</dbReference>
<evidence type="ECO:0000313" key="4">
    <source>
        <dbReference type="Proteomes" id="UP000660801"/>
    </source>
</evidence>
<dbReference type="Pfam" id="PF01381">
    <property type="entry name" value="HTH_3"/>
    <property type="match status" value="1"/>
</dbReference>
<proteinExistence type="predicted"/>
<name>A0A917EHU5_9STRE</name>
<dbReference type="EMBL" id="BMJN01000043">
    <property type="protein sequence ID" value="GGE36846.1"/>
    <property type="molecule type" value="Genomic_DNA"/>
</dbReference>
<dbReference type="PANTHER" id="PTHR46558:SF11">
    <property type="entry name" value="HTH-TYPE TRANSCRIPTIONAL REGULATOR XRE"/>
    <property type="match status" value="1"/>
</dbReference>
<dbReference type="SUPFAM" id="SSF47413">
    <property type="entry name" value="lambda repressor-like DNA-binding domains"/>
    <property type="match status" value="1"/>
</dbReference>
<keyword evidence="4" id="KW-1185">Reference proteome</keyword>
<dbReference type="InterPro" id="IPR010982">
    <property type="entry name" value="Lambda_DNA-bd_dom_sf"/>
</dbReference>
<reference evidence="3" key="1">
    <citation type="journal article" date="2014" name="Int. J. Syst. Evol. Microbiol.">
        <title>Complete genome sequence of Corynebacterium casei LMG S-19264T (=DSM 44701T), isolated from a smear-ripened cheese.</title>
        <authorList>
            <consortium name="US DOE Joint Genome Institute (JGI-PGF)"/>
            <person name="Walter F."/>
            <person name="Albersmeier A."/>
            <person name="Kalinowski J."/>
            <person name="Ruckert C."/>
        </authorList>
    </citation>
    <scope>NUCLEOTIDE SEQUENCE</scope>
    <source>
        <strain evidence="3">CGMCC 1.15533</strain>
    </source>
</reference>
<dbReference type="AlphaFoldDB" id="A0A917EHU5"/>
<keyword evidence="1" id="KW-0238">DNA-binding</keyword>
<organism evidence="3 4">
    <name type="scientific">Streptococcus himalayensis</name>
    <dbReference type="NCBI Taxonomy" id="1888195"/>
    <lineage>
        <taxon>Bacteria</taxon>
        <taxon>Bacillati</taxon>
        <taxon>Bacillota</taxon>
        <taxon>Bacilli</taxon>
        <taxon>Lactobacillales</taxon>
        <taxon>Streptococcaceae</taxon>
        <taxon>Streptococcus</taxon>
    </lineage>
</organism>
<reference evidence="3" key="2">
    <citation type="submission" date="2020-09" db="EMBL/GenBank/DDBJ databases">
        <authorList>
            <person name="Sun Q."/>
            <person name="Zhou Y."/>
        </authorList>
    </citation>
    <scope>NUCLEOTIDE SEQUENCE</scope>
    <source>
        <strain evidence="3">CGMCC 1.15533</strain>
    </source>
</reference>
<sequence>MKGCEFMNRLKELRKEKGITQQELADKIGVTKLSVSNWENGKHDIKSDKAQTLADYFGVSVGNLLGFIHTDNEDAIIANKKELQEEQEILDIGREIAKLYLRDKTLDEFENMIHEQMKFKTVNTIDENGLFSSVNSEYIVHERIKHIYYLLGIAGREFEELILSWSLIGYDEQMNILNHLRLAIDKQK</sequence>
<dbReference type="Proteomes" id="UP000660801">
    <property type="component" value="Unassembled WGS sequence"/>
</dbReference>
<dbReference type="InterPro" id="IPR001387">
    <property type="entry name" value="Cro/C1-type_HTH"/>
</dbReference>